<keyword evidence="1" id="KW-0175">Coiled coil</keyword>
<dbReference type="AlphaFoldDB" id="A0A1R2ARG9"/>
<sequence>MAASSSVKVLAKFSQSSRVSQEEVEMFDTSNRIVAYAKKDNKVEVYYNQDYAQVLKEKFTEITKFYTKFYVLEEIFLDICRLKEIIDVEKAHALNYIDTSLKNVDNRIDGLKNDIDEARKNEIKIKKDQKREESTLINENRINKSQKQNIIGIRSSTAADHLMNSTRVSEMNRAKKIAEVHEIYKIYPENIKLLEEQKAFLMNDMKADFEKNFKIFLRMWKKIGKFYQQIQKMGNPLEGTFEFDFEELNVISSSLISCLQQLHKTRLILFTLEQEVALRDKLVDINEKIGLKKIEISGEVAAAPYIDAQIECHTNIYNETRGRYIAIVTNDRVDHMSYCIKEINHNIDELTNDINSISGYINPPNTLVIQSNSRTKAHTSPDAFSKSPETRVVEEEMLTTHRNKVHYEGEKKKLPSFLAELANLENIKKGFFLEKNAMYEEKNQIFLNIADSYGKLLGIISENTALHYDSSMLICLLSVLIKYVNVAKKPGCCSFGSVDDYLAVDITATQIFEILSKILGKGKKVKTGCCSGDDLHKVFTCNSIDLNDLIDLLLNVRVLGAFIGDNGEKQKVANKRRTESINHSIIGSIKEFIHVYVLQNQYLFDNWKYSRIYTCLCASESIFVSC</sequence>
<evidence type="ECO:0000256" key="1">
    <source>
        <dbReference type="SAM" id="Coils"/>
    </source>
</evidence>
<evidence type="ECO:0000313" key="3">
    <source>
        <dbReference type="Proteomes" id="UP000187209"/>
    </source>
</evidence>
<keyword evidence="3" id="KW-1185">Reference proteome</keyword>
<protein>
    <submittedName>
        <fullName evidence="2">Uncharacterized protein</fullName>
    </submittedName>
</protein>
<name>A0A1R2ARG9_9CILI</name>
<evidence type="ECO:0000313" key="2">
    <source>
        <dbReference type="EMBL" id="OMJ67010.1"/>
    </source>
</evidence>
<accession>A0A1R2ARG9</accession>
<reference evidence="2 3" key="1">
    <citation type="submission" date="2016-11" db="EMBL/GenBank/DDBJ databases">
        <title>The macronuclear genome of Stentor coeruleus: a giant cell with tiny introns.</title>
        <authorList>
            <person name="Slabodnick M."/>
            <person name="Ruby J.G."/>
            <person name="Reiff S.B."/>
            <person name="Swart E.C."/>
            <person name="Gosai S."/>
            <person name="Prabakaran S."/>
            <person name="Witkowska E."/>
            <person name="Larue G.E."/>
            <person name="Fisher S."/>
            <person name="Freeman R.M."/>
            <person name="Gunawardena J."/>
            <person name="Chu W."/>
            <person name="Stover N.A."/>
            <person name="Gregory B.D."/>
            <person name="Nowacki M."/>
            <person name="Derisi J."/>
            <person name="Roy S.W."/>
            <person name="Marshall W.F."/>
            <person name="Sood P."/>
        </authorList>
    </citation>
    <scope>NUCLEOTIDE SEQUENCE [LARGE SCALE GENOMIC DNA]</scope>
    <source>
        <strain evidence="2">WM001</strain>
    </source>
</reference>
<dbReference type="EMBL" id="MPUH01001583">
    <property type="protein sequence ID" value="OMJ67010.1"/>
    <property type="molecule type" value="Genomic_DNA"/>
</dbReference>
<dbReference type="Proteomes" id="UP000187209">
    <property type="component" value="Unassembled WGS sequence"/>
</dbReference>
<organism evidence="2 3">
    <name type="scientific">Stentor coeruleus</name>
    <dbReference type="NCBI Taxonomy" id="5963"/>
    <lineage>
        <taxon>Eukaryota</taxon>
        <taxon>Sar</taxon>
        <taxon>Alveolata</taxon>
        <taxon>Ciliophora</taxon>
        <taxon>Postciliodesmatophora</taxon>
        <taxon>Heterotrichea</taxon>
        <taxon>Heterotrichida</taxon>
        <taxon>Stentoridae</taxon>
        <taxon>Stentor</taxon>
    </lineage>
</organism>
<comment type="caution">
    <text evidence="2">The sequence shown here is derived from an EMBL/GenBank/DDBJ whole genome shotgun (WGS) entry which is preliminary data.</text>
</comment>
<feature type="coiled-coil region" evidence="1">
    <location>
        <begin position="101"/>
        <end position="128"/>
    </location>
</feature>
<proteinExistence type="predicted"/>
<gene>
    <name evidence="2" type="ORF">SteCoe_35947</name>
</gene>